<dbReference type="CDD" id="cd00180">
    <property type="entry name" value="PKc"/>
    <property type="match status" value="1"/>
</dbReference>
<dbReference type="OMA" id="SIIYNDM"/>
<dbReference type="OrthoDB" id="286672at2759"/>
<dbReference type="EMBL" id="CAJJDP010000012">
    <property type="protein sequence ID" value="CAD8141725.1"/>
    <property type="molecule type" value="Genomic_DNA"/>
</dbReference>
<protein>
    <recommendedName>
        <fullName evidence="6">Protein kinase domain-containing protein</fullName>
    </recommendedName>
</protein>
<dbReference type="InterPro" id="IPR008271">
    <property type="entry name" value="Ser/Thr_kinase_AS"/>
</dbReference>
<dbReference type="GO" id="GO:0005524">
    <property type="term" value="F:ATP binding"/>
    <property type="evidence" value="ECO:0007669"/>
    <property type="project" value="UniProtKB-UniRule"/>
</dbReference>
<comment type="caution">
    <text evidence="7">The sequence shown here is derived from an EMBL/GenBank/DDBJ whole genome shotgun (WGS) entry which is preliminary data.</text>
</comment>
<evidence type="ECO:0000256" key="1">
    <source>
        <dbReference type="ARBA" id="ARBA00022679"/>
    </source>
</evidence>
<evidence type="ECO:0000256" key="3">
    <source>
        <dbReference type="ARBA" id="ARBA00022777"/>
    </source>
</evidence>
<keyword evidence="8" id="KW-1185">Reference proteome</keyword>
<evidence type="ECO:0000256" key="4">
    <source>
        <dbReference type="ARBA" id="ARBA00022840"/>
    </source>
</evidence>
<keyword evidence="1" id="KW-0808">Transferase</keyword>
<keyword evidence="2 5" id="KW-0547">Nucleotide-binding</keyword>
<dbReference type="Pfam" id="PF00069">
    <property type="entry name" value="Pkinase"/>
    <property type="match status" value="1"/>
</dbReference>
<dbReference type="GO" id="GO:0000045">
    <property type="term" value="P:autophagosome assembly"/>
    <property type="evidence" value="ECO:0007669"/>
    <property type="project" value="TreeGrafter"/>
</dbReference>
<evidence type="ECO:0000313" key="8">
    <source>
        <dbReference type="Proteomes" id="UP000683925"/>
    </source>
</evidence>
<dbReference type="PROSITE" id="PS00108">
    <property type="entry name" value="PROTEIN_KINASE_ST"/>
    <property type="match status" value="1"/>
</dbReference>
<dbReference type="GO" id="GO:0000407">
    <property type="term" value="C:phagophore assembly site"/>
    <property type="evidence" value="ECO:0007669"/>
    <property type="project" value="TreeGrafter"/>
</dbReference>
<gene>
    <name evidence="7" type="ORF">POCTA_138.1.T0130104</name>
</gene>
<dbReference type="PROSITE" id="PS50011">
    <property type="entry name" value="PROTEIN_KINASE_DOM"/>
    <property type="match status" value="1"/>
</dbReference>
<dbReference type="PANTHER" id="PTHR24348">
    <property type="entry name" value="SERINE/THREONINE-PROTEIN KINASE UNC-51-RELATED"/>
    <property type="match status" value="1"/>
</dbReference>
<proteinExistence type="predicted"/>
<dbReference type="AlphaFoldDB" id="A0A8S1SM27"/>
<dbReference type="GO" id="GO:0005829">
    <property type="term" value="C:cytosol"/>
    <property type="evidence" value="ECO:0007669"/>
    <property type="project" value="TreeGrafter"/>
</dbReference>
<dbReference type="SMART" id="SM00220">
    <property type="entry name" value="S_TKc"/>
    <property type="match status" value="1"/>
</dbReference>
<reference evidence="7" key="1">
    <citation type="submission" date="2021-01" db="EMBL/GenBank/DDBJ databases">
        <authorList>
            <consortium name="Genoscope - CEA"/>
            <person name="William W."/>
        </authorList>
    </citation>
    <scope>NUCLEOTIDE SEQUENCE</scope>
</reference>
<dbReference type="InterPro" id="IPR000719">
    <property type="entry name" value="Prot_kinase_dom"/>
</dbReference>
<dbReference type="GO" id="GO:0004674">
    <property type="term" value="F:protein serine/threonine kinase activity"/>
    <property type="evidence" value="ECO:0007669"/>
    <property type="project" value="InterPro"/>
</dbReference>
<evidence type="ECO:0000259" key="6">
    <source>
        <dbReference type="PROSITE" id="PS50011"/>
    </source>
</evidence>
<dbReference type="GO" id="GO:0010506">
    <property type="term" value="P:regulation of autophagy"/>
    <property type="evidence" value="ECO:0007669"/>
    <property type="project" value="InterPro"/>
</dbReference>
<dbReference type="GO" id="GO:0005776">
    <property type="term" value="C:autophagosome"/>
    <property type="evidence" value="ECO:0007669"/>
    <property type="project" value="TreeGrafter"/>
</dbReference>
<dbReference type="Proteomes" id="UP000683925">
    <property type="component" value="Unassembled WGS sequence"/>
</dbReference>
<keyword evidence="3" id="KW-0418">Kinase</keyword>
<evidence type="ECO:0000313" key="7">
    <source>
        <dbReference type="EMBL" id="CAD8141725.1"/>
    </source>
</evidence>
<name>A0A8S1SM27_PAROT</name>
<dbReference type="GO" id="GO:0016020">
    <property type="term" value="C:membrane"/>
    <property type="evidence" value="ECO:0007669"/>
    <property type="project" value="TreeGrafter"/>
</dbReference>
<keyword evidence="4 5" id="KW-0067">ATP-binding</keyword>
<organism evidence="7 8">
    <name type="scientific">Paramecium octaurelia</name>
    <dbReference type="NCBI Taxonomy" id="43137"/>
    <lineage>
        <taxon>Eukaryota</taxon>
        <taxon>Sar</taxon>
        <taxon>Alveolata</taxon>
        <taxon>Ciliophora</taxon>
        <taxon>Intramacronucleata</taxon>
        <taxon>Oligohymenophorea</taxon>
        <taxon>Peniculida</taxon>
        <taxon>Parameciidae</taxon>
        <taxon>Paramecium</taxon>
    </lineage>
</organism>
<evidence type="ECO:0000256" key="2">
    <source>
        <dbReference type="ARBA" id="ARBA00022741"/>
    </source>
</evidence>
<accession>A0A8S1SM27</accession>
<sequence>MSLPKLNTGDVIQDYTLQDLLGYGSFGVVFKAKCNKYGTVALKAMLKIRFKEHNGFLGKLVENERTALELLKSDHVIKLHDYFETRDYAIFILEYCDGGTLDDYWKKSQCAIPQYQALIFFKQLLKGMKSLHKQKIIHRDLKMANILLHKDVLKIADLGFCHLLKNQDDEAFGNLGSNGTMAPETIEGKPYGLQADMFAVGVILYQMIFSEFPFNSFDKHTFLKAVKNENPPKFKLKSQVSVDQNIKDLLSNMLKYDPKQRLRWSDLFSNQIFMGQSSMSIIKDHTQYLADIDAQKNKLFYKKAEENEKQYETQNPINDDQILNEILKTNDKFQDLISQSKKKSNKTKMSSHNQQIEIQKPQQSEILVQEQNKIELEEIDIINQYIKAKQPISCLSIIYNDMKQFKHRQVFDCIFVSYILIKQIYYSHYKLRDQIKKNKFYPQLIQQQTFKIFMKEFEEENEFLFIHLTFESQTVQANFKKLESYLKPNWICEVFELTQTEKFQDIYREVLQNYLNIIAKEELKQQGEINSERLRYIAMVINILDYEELITINDIDKGIAGIKNRDINELIQFIQNSIQ</sequence>
<dbReference type="InterPro" id="IPR045269">
    <property type="entry name" value="Atg1-like"/>
</dbReference>
<evidence type="ECO:0000256" key="5">
    <source>
        <dbReference type="PROSITE-ProRule" id="PRU10141"/>
    </source>
</evidence>
<dbReference type="InterPro" id="IPR017441">
    <property type="entry name" value="Protein_kinase_ATP_BS"/>
</dbReference>
<feature type="domain" description="Protein kinase" evidence="6">
    <location>
        <begin position="15"/>
        <end position="274"/>
    </location>
</feature>
<dbReference type="PANTHER" id="PTHR24348:SF22">
    <property type="entry name" value="NON-SPECIFIC SERINE_THREONINE PROTEIN KINASE"/>
    <property type="match status" value="1"/>
</dbReference>
<feature type="binding site" evidence="5">
    <location>
        <position position="43"/>
    </location>
    <ligand>
        <name>ATP</name>
        <dbReference type="ChEBI" id="CHEBI:30616"/>
    </ligand>
</feature>
<dbReference type="PROSITE" id="PS00107">
    <property type="entry name" value="PROTEIN_KINASE_ATP"/>
    <property type="match status" value="1"/>
</dbReference>